<sequence>MLLSKPRETEVVPAGHDGMKSSHNRKKDFNTRNNNHVTL</sequence>
<evidence type="ECO:0000256" key="1">
    <source>
        <dbReference type="SAM" id="MobiDB-lite"/>
    </source>
</evidence>
<protein>
    <submittedName>
        <fullName evidence="2">Uncharacterized protein</fullName>
    </submittedName>
</protein>
<accession>A9HDV9</accession>
<organism evidence="2 3">
    <name type="scientific">Gluconacetobacter diazotrophicus (strain ATCC 49037 / DSM 5601 / CCUG 37298 / CIP 103539 / LMG 7603 / PAl5)</name>
    <dbReference type="NCBI Taxonomy" id="272568"/>
    <lineage>
        <taxon>Bacteria</taxon>
        <taxon>Pseudomonadati</taxon>
        <taxon>Pseudomonadota</taxon>
        <taxon>Alphaproteobacteria</taxon>
        <taxon>Acetobacterales</taxon>
        <taxon>Acetobacteraceae</taxon>
        <taxon>Gluconacetobacter</taxon>
    </lineage>
</organism>
<feature type="region of interest" description="Disordered" evidence="1">
    <location>
        <begin position="1"/>
        <end position="39"/>
    </location>
</feature>
<feature type="compositionally biased region" description="Basic and acidic residues" evidence="1">
    <location>
        <begin position="1"/>
        <end position="10"/>
    </location>
</feature>
<dbReference type="KEGG" id="gdi:GDI1208"/>
<reference evidence="2 3" key="1">
    <citation type="journal article" date="2009" name="BMC Genomics">
        <title>Complete genome sequence of the sugarcane nitrogen-fixing endophyte Gluconacetobacter diazotrophicus Pal5.</title>
        <authorList>
            <person name="Bertalan M."/>
            <person name="Albano R."/>
            <person name="Padua V."/>
            <person name="Rouws L."/>
            <person name="Rojas C."/>
            <person name="Hemerly A."/>
            <person name="Teixeira K."/>
            <person name="Schwab S."/>
            <person name="Araujo J."/>
            <person name="Oliveira A."/>
            <person name="Franca L."/>
            <person name="Magalhaes V."/>
            <person name="Alqueres S."/>
            <person name="Cardoso A."/>
            <person name="Almeida W."/>
            <person name="Loureiro M.M."/>
            <person name="Nogueira E."/>
            <person name="Cidade D."/>
            <person name="Oliveira D."/>
            <person name="Simao T."/>
            <person name="Macedo J."/>
            <person name="Valadao A."/>
            <person name="Dreschsel M."/>
            <person name="Freitas F."/>
            <person name="Vidal M."/>
            <person name="Guedes H."/>
            <person name="Rodrigues E."/>
            <person name="Meneses C."/>
            <person name="Brioso P."/>
            <person name="Pozzer L."/>
            <person name="Figueiredo D."/>
            <person name="Montano H."/>
            <person name="Junior J."/>
            <person name="Filho G."/>
            <person name="Flores V."/>
            <person name="Ferreira B."/>
            <person name="Branco A."/>
            <person name="Gonzalez P."/>
            <person name="Guillobel H."/>
            <person name="Lemos M."/>
            <person name="Seibel L."/>
            <person name="Macedo J."/>
            <person name="Alves-Ferreira M."/>
            <person name="Sachetto-Martins G."/>
            <person name="Coelho A."/>
            <person name="Santos E."/>
            <person name="Amaral G."/>
            <person name="Neves A."/>
            <person name="Pacheco A.B."/>
            <person name="Carvalho D."/>
            <person name="Lery L."/>
            <person name="Bisch P."/>
            <person name="Rossle S.C."/>
            <person name="Urmenyi T."/>
            <person name="Kruger W.V."/>
            <person name="Martins O."/>
            <person name="Baldani J.I."/>
            <person name="Ferreira P.C."/>
        </authorList>
    </citation>
    <scope>NUCLEOTIDE SEQUENCE [LARGE SCALE GENOMIC DNA]</scope>
    <source>
        <strain evidence="3">ATCC 49037 / DSM 5601 / CCUG 37298 / CIP 103539 / LMG 7603 / PAl5</strain>
    </source>
</reference>
<name>A9HDV9_GLUDA</name>
<gene>
    <name evidence="2" type="ordered locus">GDI1208</name>
</gene>
<evidence type="ECO:0000313" key="2">
    <source>
        <dbReference type="EMBL" id="CAP55151.1"/>
    </source>
</evidence>
<dbReference type="Proteomes" id="UP000001176">
    <property type="component" value="Chromosome"/>
</dbReference>
<evidence type="ECO:0000313" key="3">
    <source>
        <dbReference type="Proteomes" id="UP000001176"/>
    </source>
</evidence>
<proteinExistence type="predicted"/>
<dbReference type="AlphaFoldDB" id="A9HDV9"/>
<dbReference type="EMBL" id="AM889285">
    <property type="protein sequence ID" value="CAP55151.1"/>
    <property type="molecule type" value="Genomic_DNA"/>
</dbReference>
<keyword evidence="3" id="KW-1185">Reference proteome</keyword>